<dbReference type="EMBL" id="JBHSIS010000020">
    <property type="protein sequence ID" value="MFC4857607.1"/>
    <property type="molecule type" value="Genomic_DNA"/>
</dbReference>
<reference evidence="3" key="1">
    <citation type="journal article" date="2019" name="Int. J. Syst. Evol. Microbiol.">
        <title>The Global Catalogue of Microorganisms (GCM) 10K type strain sequencing project: providing services to taxonomists for standard genome sequencing and annotation.</title>
        <authorList>
            <consortium name="The Broad Institute Genomics Platform"/>
            <consortium name="The Broad Institute Genome Sequencing Center for Infectious Disease"/>
            <person name="Wu L."/>
            <person name="Ma J."/>
        </authorList>
    </citation>
    <scope>NUCLEOTIDE SEQUENCE [LARGE SCALE GENOMIC DNA]</scope>
    <source>
        <strain evidence="3">ZS-22-S1</strain>
    </source>
</reference>
<accession>A0ABV9S8S7</accession>
<sequence>MTQPRVDDLLCRLLVQCAPEQAVAAADIATGYRSGLVLTGPKPRNTVRHLRRTGHDGPILCDAGRYAGNHPLRAGAGLRRAWTAEQHDLGLVALTDSGFLAPGDWPGLHRLLADARGHPPPLLVMLPLGAGWFAVPAWIDRLVATLNSARLPVAVAIIGDSFATRYVTRGLIRLLTVTVPVVLLRADIGALGAVCHGAHAGALATTSGLFVPALLGHHRPAVLARIVARTPDLARRWPCGCPECGGTVPGDLSPDGIYRHSLHAQLSLGDRLLATRHDVAAMTRSWRVHCDDALSLHEEIAGLMPPWPVPPALRWWRDAQPPSVGAAVPCQSTYNPDPRPRIDRRTS</sequence>
<protein>
    <submittedName>
        <fullName evidence="2">Uncharacterized protein</fullName>
    </submittedName>
</protein>
<keyword evidence="3" id="KW-1185">Reference proteome</keyword>
<dbReference type="RefSeq" id="WP_378059598.1">
    <property type="nucleotide sequence ID" value="NZ_JBHSIS010000020.1"/>
</dbReference>
<gene>
    <name evidence="2" type="ORF">ACFPCV_29260</name>
</gene>
<evidence type="ECO:0000313" key="2">
    <source>
        <dbReference type="EMBL" id="MFC4857607.1"/>
    </source>
</evidence>
<feature type="compositionally biased region" description="Basic and acidic residues" evidence="1">
    <location>
        <begin position="338"/>
        <end position="347"/>
    </location>
</feature>
<evidence type="ECO:0000313" key="3">
    <source>
        <dbReference type="Proteomes" id="UP001595859"/>
    </source>
</evidence>
<proteinExistence type="predicted"/>
<name>A0ABV9S8S7_9PSEU</name>
<evidence type="ECO:0000256" key="1">
    <source>
        <dbReference type="SAM" id="MobiDB-lite"/>
    </source>
</evidence>
<organism evidence="2 3">
    <name type="scientific">Actinophytocola glycyrrhizae</name>
    <dbReference type="NCBI Taxonomy" id="2044873"/>
    <lineage>
        <taxon>Bacteria</taxon>
        <taxon>Bacillati</taxon>
        <taxon>Actinomycetota</taxon>
        <taxon>Actinomycetes</taxon>
        <taxon>Pseudonocardiales</taxon>
        <taxon>Pseudonocardiaceae</taxon>
    </lineage>
</organism>
<feature type="region of interest" description="Disordered" evidence="1">
    <location>
        <begin position="324"/>
        <end position="347"/>
    </location>
</feature>
<comment type="caution">
    <text evidence="2">The sequence shown here is derived from an EMBL/GenBank/DDBJ whole genome shotgun (WGS) entry which is preliminary data.</text>
</comment>
<dbReference type="Proteomes" id="UP001595859">
    <property type="component" value="Unassembled WGS sequence"/>
</dbReference>